<evidence type="ECO:0000256" key="1">
    <source>
        <dbReference type="SAM" id="SignalP"/>
    </source>
</evidence>
<proteinExistence type="predicted"/>
<feature type="chain" id="PRO_5025391614" description="Secreted protein" evidence="1">
    <location>
        <begin position="21"/>
        <end position="82"/>
    </location>
</feature>
<organism evidence="2 3">
    <name type="scientific">Phytophthora fragariae</name>
    <dbReference type="NCBI Taxonomy" id="53985"/>
    <lineage>
        <taxon>Eukaryota</taxon>
        <taxon>Sar</taxon>
        <taxon>Stramenopiles</taxon>
        <taxon>Oomycota</taxon>
        <taxon>Peronosporomycetes</taxon>
        <taxon>Peronosporales</taxon>
        <taxon>Peronosporaceae</taxon>
        <taxon>Phytophthora</taxon>
    </lineage>
</organism>
<dbReference type="EMBL" id="QXFW01000446">
    <property type="protein sequence ID" value="KAE9011953.1"/>
    <property type="molecule type" value="Genomic_DNA"/>
</dbReference>
<dbReference type="Proteomes" id="UP000460718">
    <property type="component" value="Unassembled WGS sequence"/>
</dbReference>
<evidence type="ECO:0008006" key="4">
    <source>
        <dbReference type="Google" id="ProtNLM"/>
    </source>
</evidence>
<name>A0A6A3L839_9STRA</name>
<comment type="caution">
    <text evidence="2">The sequence shown here is derived from an EMBL/GenBank/DDBJ whole genome shotgun (WGS) entry which is preliminary data.</text>
</comment>
<reference evidence="2 3" key="1">
    <citation type="submission" date="2018-09" db="EMBL/GenBank/DDBJ databases">
        <title>Genomic investigation of the strawberry pathogen Phytophthora fragariae indicates pathogenicity is determined by transcriptional variation in three key races.</title>
        <authorList>
            <person name="Adams T.M."/>
            <person name="Armitage A.D."/>
            <person name="Sobczyk M.K."/>
            <person name="Bates H.J."/>
            <person name="Dunwell J.M."/>
            <person name="Nellist C.F."/>
            <person name="Harrison R.J."/>
        </authorList>
    </citation>
    <scope>NUCLEOTIDE SEQUENCE [LARGE SCALE GENOMIC DNA]</scope>
    <source>
        <strain evidence="2 3">SCRP245</strain>
    </source>
</reference>
<evidence type="ECO:0000313" key="3">
    <source>
        <dbReference type="Proteomes" id="UP000460718"/>
    </source>
</evidence>
<gene>
    <name evidence="2" type="ORF">PF011_g9150</name>
</gene>
<dbReference type="AlphaFoldDB" id="A0A6A3L839"/>
<accession>A0A6A3L839</accession>
<keyword evidence="1" id="KW-0732">Signal</keyword>
<feature type="signal peptide" evidence="1">
    <location>
        <begin position="1"/>
        <end position="20"/>
    </location>
</feature>
<sequence>MLKYIALPAGYALLCPPVSAVRVTMDATCLAIRYIPCKVCLTDQHHLPWTCTASCARRQHTRTAHSNSLCVGCALSVFRSLS</sequence>
<protein>
    <recommendedName>
        <fullName evidence="4">Secreted protein</fullName>
    </recommendedName>
</protein>
<evidence type="ECO:0000313" key="2">
    <source>
        <dbReference type="EMBL" id="KAE9011953.1"/>
    </source>
</evidence>